<dbReference type="Proteomes" id="UP001146793">
    <property type="component" value="Unassembled WGS sequence"/>
</dbReference>
<dbReference type="AlphaFoldDB" id="A0AAV7ZZR2"/>
<evidence type="ECO:0000256" key="1">
    <source>
        <dbReference type="SAM" id="MobiDB-lite"/>
    </source>
</evidence>
<feature type="domain" description="U-box" evidence="2">
    <location>
        <begin position="45"/>
        <end position="124"/>
    </location>
</feature>
<dbReference type="InterPro" id="IPR052085">
    <property type="entry name" value="WD-SAM-U-box"/>
</dbReference>
<organism evidence="3 4">
    <name type="scientific">Anaeramoeba flamelloides</name>
    <dbReference type="NCBI Taxonomy" id="1746091"/>
    <lineage>
        <taxon>Eukaryota</taxon>
        <taxon>Metamonada</taxon>
        <taxon>Anaeramoebidae</taxon>
        <taxon>Anaeramoeba</taxon>
    </lineage>
</organism>
<dbReference type="GO" id="GO:0004842">
    <property type="term" value="F:ubiquitin-protein transferase activity"/>
    <property type="evidence" value="ECO:0007669"/>
    <property type="project" value="InterPro"/>
</dbReference>
<dbReference type="SMART" id="SM00504">
    <property type="entry name" value="Ubox"/>
    <property type="match status" value="1"/>
</dbReference>
<feature type="compositionally biased region" description="Acidic residues" evidence="1">
    <location>
        <begin position="25"/>
        <end position="35"/>
    </location>
</feature>
<dbReference type="Pfam" id="PF02809">
    <property type="entry name" value="UIM"/>
    <property type="match status" value="2"/>
</dbReference>
<feature type="compositionally biased region" description="Low complexity" evidence="1">
    <location>
        <begin position="204"/>
        <end position="237"/>
    </location>
</feature>
<dbReference type="CDD" id="cd16655">
    <property type="entry name" value="RING-Ubox_WDSUB1-like"/>
    <property type="match status" value="1"/>
</dbReference>
<feature type="region of interest" description="Disordered" evidence="1">
    <location>
        <begin position="1"/>
        <end position="35"/>
    </location>
</feature>
<name>A0AAV7ZZR2_9EUKA</name>
<dbReference type="PROSITE" id="PS51698">
    <property type="entry name" value="U_BOX"/>
    <property type="match status" value="1"/>
</dbReference>
<dbReference type="GO" id="GO:0016567">
    <property type="term" value="P:protein ubiquitination"/>
    <property type="evidence" value="ECO:0007669"/>
    <property type="project" value="InterPro"/>
</dbReference>
<evidence type="ECO:0000313" key="3">
    <source>
        <dbReference type="EMBL" id="KAJ3447058.1"/>
    </source>
</evidence>
<dbReference type="PANTHER" id="PTHR46573">
    <property type="entry name" value="WD REPEAT, SAM AND U-BOX DOMAIN-CONTAINING PROTEIN 1"/>
    <property type="match status" value="1"/>
</dbReference>
<sequence length="330" mass="38459">MSKRRRRRRKRRERKKNKVQSESESLSDLEIETDTDEEIPEEVIKIPEEFLGPISFCIFRDPVKASDGFTYERADIMDWFDRCKKKKIKPISPMTNQPLENKRLQGDKEMKKKCEEFKLRRKEFADIFKKEKENKINLSLQNRENVKGSFQTGNSSNFDSQQINQIVDLTQINEQNNLPTNLTFEEQMKMAIELSSSTNKQPQTNCNTNTSTNTNTDTLNQPTNTNSNTGNSTNTNTNININTDTNLNMNLNMETNTSNQTFNTNSVTNTNTNTNINNTNNQQNRQLTEEEQIQLVIEMSLQNNCQDSQNFIEYEDQTFLEILERSKSEK</sequence>
<gene>
    <name evidence="3" type="ORF">M0812_07275</name>
</gene>
<evidence type="ECO:0000313" key="4">
    <source>
        <dbReference type="Proteomes" id="UP001146793"/>
    </source>
</evidence>
<dbReference type="InterPro" id="IPR013083">
    <property type="entry name" value="Znf_RING/FYVE/PHD"/>
</dbReference>
<proteinExistence type="predicted"/>
<comment type="caution">
    <text evidence="3">The sequence shown here is derived from an EMBL/GenBank/DDBJ whole genome shotgun (WGS) entry which is preliminary data.</text>
</comment>
<dbReference type="InterPro" id="IPR003903">
    <property type="entry name" value="UIM_dom"/>
</dbReference>
<reference evidence="3" key="1">
    <citation type="submission" date="2022-08" db="EMBL/GenBank/DDBJ databases">
        <title>Novel sulphate-reducing endosymbionts in the free-living metamonad Anaeramoeba.</title>
        <authorList>
            <person name="Jerlstrom-Hultqvist J."/>
            <person name="Cepicka I."/>
            <person name="Gallot-Lavallee L."/>
            <person name="Salas-Leiva D."/>
            <person name="Curtis B.A."/>
            <person name="Zahonova K."/>
            <person name="Pipaliya S."/>
            <person name="Dacks J."/>
            <person name="Roger A.J."/>
        </authorList>
    </citation>
    <scope>NUCLEOTIDE SEQUENCE</scope>
    <source>
        <strain evidence="3">Busselton2</strain>
    </source>
</reference>
<dbReference type="Gene3D" id="3.30.40.10">
    <property type="entry name" value="Zinc/RING finger domain, C3HC4 (zinc finger)"/>
    <property type="match status" value="1"/>
</dbReference>
<feature type="region of interest" description="Disordered" evidence="1">
    <location>
        <begin position="196"/>
        <end position="237"/>
    </location>
</feature>
<dbReference type="Pfam" id="PF04564">
    <property type="entry name" value="U-box"/>
    <property type="match status" value="1"/>
</dbReference>
<protein>
    <submittedName>
        <fullName evidence="3">Wd repeat sam and u-box domain-containing protein</fullName>
    </submittedName>
</protein>
<feature type="compositionally biased region" description="Basic residues" evidence="1">
    <location>
        <begin position="1"/>
        <end position="18"/>
    </location>
</feature>
<dbReference type="SUPFAM" id="SSF57850">
    <property type="entry name" value="RING/U-box"/>
    <property type="match status" value="1"/>
</dbReference>
<dbReference type="PANTHER" id="PTHR46573:SF1">
    <property type="entry name" value="WD REPEAT, SAM AND U-BOX DOMAIN-CONTAINING PROTEIN 1"/>
    <property type="match status" value="1"/>
</dbReference>
<dbReference type="EMBL" id="JANTQA010000016">
    <property type="protein sequence ID" value="KAJ3447058.1"/>
    <property type="molecule type" value="Genomic_DNA"/>
</dbReference>
<accession>A0AAV7ZZR2</accession>
<dbReference type="PROSITE" id="PS50330">
    <property type="entry name" value="UIM"/>
    <property type="match status" value="1"/>
</dbReference>
<evidence type="ECO:0000259" key="2">
    <source>
        <dbReference type="PROSITE" id="PS51698"/>
    </source>
</evidence>
<dbReference type="InterPro" id="IPR003613">
    <property type="entry name" value="Ubox_domain"/>
</dbReference>
<dbReference type="SMART" id="SM00726">
    <property type="entry name" value="UIM"/>
    <property type="match status" value="2"/>
</dbReference>